<accession>A0ABV0UFY7</accession>
<dbReference type="Proteomes" id="UP001482620">
    <property type="component" value="Unassembled WGS sequence"/>
</dbReference>
<sequence length="104" mass="11946">MYSKRTRKMKTNDLWVQYLVHEGRELRPFSTQGKLCDHFAGLCSHRKRNFISTIWSPHSDCPSVLDACITTLTSICFPGWKLTESLVLGLLYGHLPEMIFQDAA</sequence>
<keyword evidence="2" id="KW-1185">Reference proteome</keyword>
<dbReference type="EMBL" id="JAHRIQ010070693">
    <property type="protein sequence ID" value="MEQ2244140.1"/>
    <property type="molecule type" value="Genomic_DNA"/>
</dbReference>
<evidence type="ECO:0000313" key="2">
    <source>
        <dbReference type="Proteomes" id="UP001482620"/>
    </source>
</evidence>
<name>A0ABV0UFY7_9TELE</name>
<proteinExistence type="predicted"/>
<organism evidence="1 2">
    <name type="scientific">Ilyodon furcidens</name>
    <name type="common">goldbreast splitfin</name>
    <dbReference type="NCBI Taxonomy" id="33524"/>
    <lineage>
        <taxon>Eukaryota</taxon>
        <taxon>Metazoa</taxon>
        <taxon>Chordata</taxon>
        <taxon>Craniata</taxon>
        <taxon>Vertebrata</taxon>
        <taxon>Euteleostomi</taxon>
        <taxon>Actinopterygii</taxon>
        <taxon>Neopterygii</taxon>
        <taxon>Teleostei</taxon>
        <taxon>Neoteleostei</taxon>
        <taxon>Acanthomorphata</taxon>
        <taxon>Ovalentaria</taxon>
        <taxon>Atherinomorphae</taxon>
        <taxon>Cyprinodontiformes</taxon>
        <taxon>Goodeidae</taxon>
        <taxon>Ilyodon</taxon>
    </lineage>
</organism>
<protein>
    <submittedName>
        <fullName evidence="1">Uncharacterized protein</fullName>
    </submittedName>
</protein>
<reference evidence="1 2" key="1">
    <citation type="submission" date="2021-06" db="EMBL/GenBank/DDBJ databases">
        <authorList>
            <person name="Palmer J.M."/>
        </authorList>
    </citation>
    <scope>NUCLEOTIDE SEQUENCE [LARGE SCALE GENOMIC DNA]</scope>
    <source>
        <strain evidence="2">if_2019</strain>
        <tissue evidence="1">Muscle</tissue>
    </source>
</reference>
<comment type="caution">
    <text evidence="1">The sequence shown here is derived from an EMBL/GenBank/DDBJ whole genome shotgun (WGS) entry which is preliminary data.</text>
</comment>
<gene>
    <name evidence="1" type="ORF">ILYODFUR_014139</name>
</gene>
<evidence type="ECO:0000313" key="1">
    <source>
        <dbReference type="EMBL" id="MEQ2244140.1"/>
    </source>
</evidence>